<dbReference type="PANTHER" id="PTHR43434">
    <property type="entry name" value="PHOSPHOGLYCOLATE PHOSPHATASE"/>
    <property type="match status" value="1"/>
</dbReference>
<dbReference type="Pfam" id="PF00702">
    <property type="entry name" value="Hydrolase"/>
    <property type="match status" value="1"/>
</dbReference>
<reference evidence="1" key="2">
    <citation type="journal article" date="2022" name="Microbiol. Resour. Announc.">
        <title>Metagenome Sequencing to Explore Phylogenomics of Terrestrial Cyanobacteria.</title>
        <authorList>
            <person name="Ward R.D."/>
            <person name="Stajich J.E."/>
            <person name="Johansen J.R."/>
            <person name="Huntemann M."/>
            <person name="Clum A."/>
            <person name="Foster B."/>
            <person name="Foster B."/>
            <person name="Roux S."/>
            <person name="Palaniappan K."/>
            <person name="Varghese N."/>
            <person name="Mukherjee S."/>
            <person name="Reddy T.B.K."/>
            <person name="Daum C."/>
            <person name="Copeland A."/>
            <person name="Chen I.A."/>
            <person name="Ivanova N.N."/>
            <person name="Kyrpides N.C."/>
            <person name="Shapiro N."/>
            <person name="Eloe-Fadrosh E.A."/>
            <person name="Pietrasiak N."/>
        </authorList>
    </citation>
    <scope>NUCLEOTIDE SEQUENCE</scope>
    <source>
        <strain evidence="1">GSE-TBD4-15B</strain>
    </source>
</reference>
<gene>
    <name evidence="1" type="ORF">KME07_16740</name>
</gene>
<dbReference type="PANTHER" id="PTHR43434:SF1">
    <property type="entry name" value="PHOSPHOGLYCOLATE PHOSPHATASE"/>
    <property type="match status" value="1"/>
</dbReference>
<dbReference type="GO" id="GO:0006281">
    <property type="term" value="P:DNA repair"/>
    <property type="evidence" value="ECO:0007669"/>
    <property type="project" value="TreeGrafter"/>
</dbReference>
<dbReference type="Gene3D" id="1.10.150.240">
    <property type="entry name" value="Putative phosphatase, domain 2"/>
    <property type="match status" value="1"/>
</dbReference>
<dbReference type="InterPro" id="IPR050155">
    <property type="entry name" value="HAD-like_hydrolase_sf"/>
</dbReference>
<dbReference type="SFLD" id="SFLDS00003">
    <property type="entry name" value="Haloacid_Dehalogenase"/>
    <property type="match status" value="1"/>
</dbReference>
<dbReference type="GO" id="GO:0005829">
    <property type="term" value="C:cytosol"/>
    <property type="evidence" value="ECO:0007669"/>
    <property type="project" value="TreeGrafter"/>
</dbReference>
<evidence type="ECO:0000313" key="2">
    <source>
        <dbReference type="Proteomes" id="UP000707356"/>
    </source>
</evidence>
<dbReference type="GO" id="GO:0008967">
    <property type="term" value="F:phosphoglycolate phosphatase activity"/>
    <property type="evidence" value="ECO:0007669"/>
    <property type="project" value="TreeGrafter"/>
</dbReference>
<keyword evidence="1" id="KW-0378">Hydrolase</keyword>
<name>A0A951PCL9_9CYAN</name>
<comment type="caution">
    <text evidence="1">The sequence shown here is derived from an EMBL/GenBank/DDBJ whole genome shotgun (WGS) entry which is preliminary data.</text>
</comment>
<dbReference type="EMBL" id="JAHHHV010000073">
    <property type="protein sequence ID" value="MBW4467074.1"/>
    <property type="molecule type" value="Genomic_DNA"/>
</dbReference>
<dbReference type="AlphaFoldDB" id="A0A951PCL9"/>
<dbReference type="SUPFAM" id="SSF56784">
    <property type="entry name" value="HAD-like"/>
    <property type="match status" value="1"/>
</dbReference>
<dbReference type="InterPro" id="IPR023198">
    <property type="entry name" value="PGP-like_dom2"/>
</dbReference>
<dbReference type="InterPro" id="IPR006439">
    <property type="entry name" value="HAD-SF_hydro_IA"/>
</dbReference>
<dbReference type="Proteomes" id="UP000707356">
    <property type="component" value="Unassembled WGS sequence"/>
</dbReference>
<protein>
    <submittedName>
        <fullName evidence="1">HAD family hydrolase</fullName>
    </submittedName>
</protein>
<organism evidence="1 2">
    <name type="scientific">Pegethrix bostrychoides GSE-TBD4-15B</name>
    <dbReference type="NCBI Taxonomy" id="2839662"/>
    <lineage>
        <taxon>Bacteria</taxon>
        <taxon>Bacillati</taxon>
        <taxon>Cyanobacteriota</taxon>
        <taxon>Cyanophyceae</taxon>
        <taxon>Oculatellales</taxon>
        <taxon>Oculatellaceae</taxon>
        <taxon>Pegethrix</taxon>
    </lineage>
</organism>
<sequence length="246" mass="26559">MATIHCHERVFEGIEAVIFDKDGTLAHSESLLRYLAQRRARLVDAQVPGVEAPLLLAFGVEDSWINPAGLIAVATRLEDEIAAAAYVAETGRGWMEARDLVRSAFAEADQAIGRKADHTPLNPGVLELIQRLVAAQVKLAVLSSDSSLNVQDFLSRYALEPYFQVACGVDAEHPTKASPNLLHQLFEKLDVQPAQTLIIGDSLSDLEVARQAKLAGSIGFTGGWTIPPNLSAADVTVAEFSHVKIL</sequence>
<dbReference type="InterPro" id="IPR023214">
    <property type="entry name" value="HAD_sf"/>
</dbReference>
<accession>A0A951PCL9</accession>
<dbReference type="InterPro" id="IPR036412">
    <property type="entry name" value="HAD-like_sf"/>
</dbReference>
<dbReference type="Gene3D" id="3.40.50.1000">
    <property type="entry name" value="HAD superfamily/HAD-like"/>
    <property type="match status" value="1"/>
</dbReference>
<dbReference type="SFLD" id="SFLDG01129">
    <property type="entry name" value="C1.5:_HAD__Beta-PGM__Phosphata"/>
    <property type="match status" value="1"/>
</dbReference>
<proteinExistence type="predicted"/>
<reference evidence="1" key="1">
    <citation type="submission" date="2021-05" db="EMBL/GenBank/DDBJ databases">
        <authorList>
            <person name="Pietrasiak N."/>
            <person name="Ward R."/>
            <person name="Stajich J.E."/>
            <person name="Kurbessoian T."/>
        </authorList>
    </citation>
    <scope>NUCLEOTIDE SEQUENCE</scope>
    <source>
        <strain evidence="1">GSE-TBD4-15B</strain>
    </source>
</reference>
<evidence type="ECO:0000313" key="1">
    <source>
        <dbReference type="EMBL" id="MBW4467074.1"/>
    </source>
</evidence>
<dbReference type="NCBIfam" id="TIGR01549">
    <property type="entry name" value="HAD-SF-IA-v1"/>
    <property type="match status" value="1"/>
</dbReference>